<name>A8S0X2_ENTBW</name>
<protein>
    <submittedName>
        <fullName evidence="1">Uncharacterized protein</fullName>
    </submittedName>
</protein>
<comment type="caution">
    <text evidence="1">The sequence shown here is derived from an EMBL/GenBank/DDBJ whole genome shotgun (WGS) entry which is preliminary data.</text>
</comment>
<dbReference type="AlphaFoldDB" id="A8S0X2"/>
<accession>A8S0X2</accession>
<evidence type="ECO:0000313" key="1">
    <source>
        <dbReference type="EMBL" id="EDP13915.1"/>
    </source>
</evidence>
<dbReference type="HOGENOM" id="CLU_3307290_0_0_9"/>
<dbReference type="EMBL" id="ABCC02000044">
    <property type="protein sequence ID" value="EDP13915.1"/>
    <property type="molecule type" value="Genomic_DNA"/>
</dbReference>
<evidence type="ECO:0000313" key="2">
    <source>
        <dbReference type="Proteomes" id="UP000005396"/>
    </source>
</evidence>
<dbReference type="PaxDb" id="411902-CLOBOL_05796"/>
<gene>
    <name evidence="1" type="ORF">CLOBOL_05796</name>
</gene>
<proteinExistence type="predicted"/>
<sequence>MIPGCCLWFPRRPCRFMVPAYGFRENKYFHNPVFYTIIK</sequence>
<reference evidence="1 2" key="2">
    <citation type="submission" date="2007-09" db="EMBL/GenBank/DDBJ databases">
        <title>Draft genome sequence of Clostridium bolteae (ATCC BAA-613).</title>
        <authorList>
            <person name="Sudarsanam P."/>
            <person name="Ley R."/>
            <person name="Guruge J."/>
            <person name="Turnbaugh P.J."/>
            <person name="Mahowald M."/>
            <person name="Liep D."/>
            <person name="Gordon J."/>
        </authorList>
    </citation>
    <scope>NUCLEOTIDE SEQUENCE [LARGE SCALE GENOMIC DNA]</scope>
    <source>
        <strain evidence="2">ATCC BAA-613 / DSM 15670 / CCUG 46953 / JCM 12243 / WAL 16351</strain>
    </source>
</reference>
<organism evidence="1 2">
    <name type="scientific">Enterocloster bolteae (strain ATCC BAA-613 / DSM 15670 / CCUG 46953 / JCM 12243 / WAL 16351)</name>
    <name type="common">Clostridium bolteae</name>
    <dbReference type="NCBI Taxonomy" id="411902"/>
    <lineage>
        <taxon>Bacteria</taxon>
        <taxon>Bacillati</taxon>
        <taxon>Bacillota</taxon>
        <taxon>Clostridia</taxon>
        <taxon>Lachnospirales</taxon>
        <taxon>Lachnospiraceae</taxon>
        <taxon>Enterocloster</taxon>
    </lineage>
</organism>
<reference evidence="1 2" key="1">
    <citation type="submission" date="2007-08" db="EMBL/GenBank/DDBJ databases">
        <authorList>
            <person name="Fulton L."/>
            <person name="Clifton S."/>
            <person name="Fulton B."/>
            <person name="Xu J."/>
            <person name="Minx P."/>
            <person name="Pepin K.H."/>
            <person name="Johnson M."/>
            <person name="Thiruvilangam P."/>
            <person name="Bhonagiri V."/>
            <person name="Nash W.E."/>
            <person name="Mardis E.R."/>
            <person name="Wilson R.K."/>
        </authorList>
    </citation>
    <scope>NUCLEOTIDE SEQUENCE [LARGE SCALE GENOMIC DNA]</scope>
    <source>
        <strain evidence="2">ATCC BAA-613 / DSM 15670 / CCUG 46953 / JCM 12243 / WAL 16351</strain>
    </source>
</reference>
<dbReference type="Proteomes" id="UP000005396">
    <property type="component" value="Unassembled WGS sequence"/>
</dbReference>